<proteinExistence type="predicted"/>
<feature type="chain" id="PRO_5035826747" evidence="1">
    <location>
        <begin position="37"/>
        <end position="49"/>
    </location>
</feature>
<keyword evidence="1" id="KW-0732">Signal</keyword>
<keyword evidence="3" id="KW-1185">Reference proteome</keyword>
<dbReference type="EMBL" id="CM031820">
    <property type="protein sequence ID" value="KAG6633545.1"/>
    <property type="molecule type" value="Genomic_DNA"/>
</dbReference>
<organism evidence="2 3">
    <name type="scientific">Carya illinoinensis</name>
    <name type="common">Pecan</name>
    <dbReference type="NCBI Taxonomy" id="32201"/>
    <lineage>
        <taxon>Eukaryota</taxon>
        <taxon>Viridiplantae</taxon>
        <taxon>Streptophyta</taxon>
        <taxon>Embryophyta</taxon>
        <taxon>Tracheophyta</taxon>
        <taxon>Spermatophyta</taxon>
        <taxon>Magnoliopsida</taxon>
        <taxon>eudicotyledons</taxon>
        <taxon>Gunneridae</taxon>
        <taxon>Pentapetalae</taxon>
        <taxon>rosids</taxon>
        <taxon>fabids</taxon>
        <taxon>Fagales</taxon>
        <taxon>Juglandaceae</taxon>
        <taxon>Carya</taxon>
    </lineage>
</organism>
<evidence type="ECO:0000313" key="3">
    <source>
        <dbReference type="Proteomes" id="UP000811609"/>
    </source>
</evidence>
<feature type="signal peptide" evidence="1">
    <location>
        <begin position="1"/>
        <end position="36"/>
    </location>
</feature>
<dbReference type="Proteomes" id="UP000811609">
    <property type="component" value="Chromosome 12"/>
</dbReference>
<sequence length="49" mass="5172">MVRVHPAPLQARLPAFSTRLLLRGVFVLELATASWGGPPVQVPIGPSAP</sequence>
<gene>
    <name evidence="2" type="ORF">CIPAW_12G054700</name>
</gene>
<comment type="caution">
    <text evidence="2">The sequence shown here is derived from an EMBL/GenBank/DDBJ whole genome shotgun (WGS) entry which is preliminary data.</text>
</comment>
<name>A0A8T1NT17_CARIL</name>
<dbReference type="AlphaFoldDB" id="A0A8T1NT17"/>
<evidence type="ECO:0000256" key="1">
    <source>
        <dbReference type="SAM" id="SignalP"/>
    </source>
</evidence>
<evidence type="ECO:0000313" key="2">
    <source>
        <dbReference type="EMBL" id="KAG6633545.1"/>
    </source>
</evidence>
<accession>A0A8T1NT17</accession>
<reference evidence="2" key="1">
    <citation type="submission" date="2020-12" db="EMBL/GenBank/DDBJ databases">
        <title>WGS assembly of Carya illinoinensis cv. Pawnee.</title>
        <authorList>
            <person name="Platts A."/>
            <person name="Shu S."/>
            <person name="Wright S."/>
            <person name="Barry K."/>
            <person name="Edger P."/>
            <person name="Pires J.C."/>
            <person name="Schmutz J."/>
        </authorList>
    </citation>
    <scope>NUCLEOTIDE SEQUENCE</scope>
    <source>
        <tissue evidence="2">Leaf</tissue>
    </source>
</reference>
<protein>
    <submittedName>
        <fullName evidence="2">Uncharacterized protein</fullName>
    </submittedName>
</protein>